<gene>
    <name evidence="1" type="ORF">PHM2_150</name>
</gene>
<organism evidence="1 2">
    <name type="scientific">Prochlorococcus phage P-HM2</name>
    <dbReference type="NCBI Taxonomy" id="445696"/>
    <lineage>
        <taxon>Viruses</taxon>
        <taxon>Duplodnaviria</taxon>
        <taxon>Heunggongvirae</taxon>
        <taxon>Uroviricota</taxon>
        <taxon>Caudoviricetes</taxon>
        <taxon>Eurybiavirus</taxon>
        <taxon>Eurybiavirus PHM2</taxon>
    </lineage>
</organism>
<dbReference type="Proteomes" id="UP000006538">
    <property type="component" value="Segment"/>
</dbReference>
<proteinExistence type="predicted"/>
<dbReference type="EMBL" id="GU075905">
    <property type="protein sequence ID" value="ADO99928.1"/>
    <property type="molecule type" value="Genomic_DNA"/>
</dbReference>
<dbReference type="KEGG" id="vg:10328021"/>
<dbReference type="OrthoDB" id="29156at10239"/>
<accession>E3ST00</accession>
<evidence type="ECO:0000313" key="1">
    <source>
        <dbReference type="EMBL" id="ADO99928.1"/>
    </source>
</evidence>
<keyword evidence="2" id="KW-1185">Reference proteome</keyword>
<dbReference type="GeneID" id="10328021"/>
<reference evidence="1 2" key="1">
    <citation type="journal article" date="2010" name="Environ. Microbiol.">
        <title>Genomic analysis of oceanic cyanobacterial myoviruses compared with T4-like myoviruses from diverse hosts and environments.</title>
        <authorList>
            <person name="Sullivan M.B."/>
            <person name="Huang K.H."/>
            <person name="Ignacio-Espinoza J.C."/>
            <person name="Berlin A.M."/>
            <person name="Kelly L."/>
            <person name="Weigele P.R."/>
            <person name="DeFrancesco A.S."/>
            <person name="Kern S.E."/>
            <person name="Thompson L.R."/>
            <person name="Young S."/>
            <person name="Yandava C."/>
            <person name="Fu R."/>
            <person name="Krastins B."/>
            <person name="Chase M."/>
            <person name="Sarracino D."/>
            <person name="Osburne M.S."/>
            <person name="Henn M.R."/>
            <person name="Chisholm S.W."/>
        </authorList>
    </citation>
    <scope>NUCLEOTIDE SEQUENCE [LARGE SCALE GENOMIC DNA]</scope>
    <source>
        <strain evidence="1">M4-259</strain>
    </source>
</reference>
<sequence length="130" mass="14487">MAKGKKEPINVTPPPAPQFLVKSERVKVIVMFNGDNVICDLQEAVDKDSGARQAYIMNYPYKVEYDQPKLDTTGIVTDPEVKVHYQPWCPLSPETKIALNHNMVVTIIEPVPSLRDTYISNVQKMGGSVG</sequence>
<evidence type="ECO:0000313" key="2">
    <source>
        <dbReference type="Proteomes" id="UP000006538"/>
    </source>
</evidence>
<protein>
    <submittedName>
        <fullName evidence="1">Uncharacterized protein</fullName>
    </submittedName>
</protein>
<dbReference type="Gene3D" id="2.30.30.100">
    <property type="match status" value="1"/>
</dbReference>
<dbReference type="RefSeq" id="YP_004323519.1">
    <property type="nucleotide sequence ID" value="NC_015284.1"/>
</dbReference>
<name>E3ST00_9CAUD</name>